<dbReference type="InterPro" id="IPR011051">
    <property type="entry name" value="RmlC_Cupin_sf"/>
</dbReference>
<evidence type="ECO:0000313" key="2">
    <source>
        <dbReference type="Proteomes" id="UP000477782"/>
    </source>
</evidence>
<accession>A0A6M0QU51</accession>
<dbReference type="Proteomes" id="UP000477782">
    <property type="component" value="Unassembled WGS sequence"/>
</dbReference>
<proteinExistence type="predicted"/>
<keyword evidence="2" id="KW-1185">Reference proteome</keyword>
<reference evidence="1 2" key="1">
    <citation type="submission" date="2020-02" db="EMBL/GenBank/DDBJ databases">
        <authorList>
            <person name="Chen W.-M."/>
        </authorList>
    </citation>
    <scope>NUCLEOTIDE SEQUENCE [LARGE SCALE GENOMIC DNA]</scope>
    <source>
        <strain evidence="1 2">KMS-5</strain>
    </source>
</reference>
<dbReference type="Pfam" id="PF05962">
    <property type="entry name" value="HutD"/>
    <property type="match status" value="1"/>
</dbReference>
<dbReference type="EMBL" id="JAAIVJ010000003">
    <property type="protein sequence ID" value="NEY90173.1"/>
    <property type="molecule type" value="Genomic_DNA"/>
</dbReference>
<dbReference type="RefSeq" id="WP_164624358.1">
    <property type="nucleotide sequence ID" value="NZ_JAAIVJ010000003.1"/>
</dbReference>
<dbReference type="AlphaFoldDB" id="A0A6M0QU51"/>
<protein>
    <submittedName>
        <fullName evidence="1">HutD family protein</fullName>
    </submittedName>
</protein>
<dbReference type="PANTHER" id="PTHR37943">
    <property type="entry name" value="PROTEIN VES"/>
    <property type="match status" value="1"/>
</dbReference>
<gene>
    <name evidence="1" type="ORF">G4Z14_07655</name>
</gene>
<name>A0A6M0QU51_9RHOB</name>
<organism evidence="1 2">
    <name type="scientific">Tabrizicola oligotrophica</name>
    <dbReference type="NCBI Taxonomy" id="2710650"/>
    <lineage>
        <taxon>Bacteria</taxon>
        <taxon>Pseudomonadati</taxon>
        <taxon>Pseudomonadota</taxon>
        <taxon>Alphaproteobacteria</taxon>
        <taxon>Rhodobacterales</taxon>
        <taxon>Paracoccaceae</taxon>
        <taxon>Tabrizicola</taxon>
    </lineage>
</organism>
<dbReference type="PANTHER" id="PTHR37943:SF1">
    <property type="entry name" value="PROTEIN VES"/>
    <property type="match status" value="1"/>
</dbReference>
<dbReference type="InterPro" id="IPR014710">
    <property type="entry name" value="RmlC-like_jellyroll"/>
</dbReference>
<dbReference type="InterPro" id="IPR010282">
    <property type="entry name" value="Uncharacterised_HutD/Ves"/>
</dbReference>
<sequence length="171" mass="18052">MRHLTPADYTVMPWANGKGTTIEMLKTLDGGQLKWRLSRASVVENGDFSIFPGVERNLTVLTGPGFDLVGQGLHLPARPLVPVAFAGDLPIRAEGVSAPSDDFNVMTDRALPRPEVAVVTGAAQVPAGGLLAVYALAPSRVNGRDMAAQDLLLTDDALSIAGQVIVVRLLD</sequence>
<dbReference type="SUPFAM" id="SSF51182">
    <property type="entry name" value="RmlC-like cupins"/>
    <property type="match status" value="1"/>
</dbReference>
<dbReference type="Gene3D" id="2.60.120.10">
    <property type="entry name" value="Jelly Rolls"/>
    <property type="match status" value="1"/>
</dbReference>
<comment type="caution">
    <text evidence="1">The sequence shown here is derived from an EMBL/GenBank/DDBJ whole genome shotgun (WGS) entry which is preliminary data.</text>
</comment>
<evidence type="ECO:0000313" key="1">
    <source>
        <dbReference type="EMBL" id="NEY90173.1"/>
    </source>
</evidence>